<proteinExistence type="predicted"/>
<keyword evidence="3" id="KW-1185">Reference proteome</keyword>
<evidence type="ECO:0000313" key="3">
    <source>
        <dbReference type="Proteomes" id="UP000468901"/>
    </source>
</evidence>
<protein>
    <submittedName>
        <fullName evidence="2">DUF2141 domain-containing protein</fullName>
    </submittedName>
</protein>
<dbReference type="AlphaFoldDB" id="A0A6N6VJQ2"/>
<gene>
    <name evidence="2" type="ORF">F2P47_13145</name>
</gene>
<dbReference type="Pfam" id="PF09912">
    <property type="entry name" value="DUF2141"/>
    <property type="match status" value="1"/>
</dbReference>
<feature type="signal peptide" evidence="1">
    <location>
        <begin position="1"/>
        <end position="21"/>
    </location>
</feature>
<sequence>MIWKVVAGIVLALSMAIPVQAGNLNVTVLGIRSEAGAVMIGVYDSAERFSKAVNNAAHVGLLSDKGRLIGVTLRARRSEQGIGFLKLPPGRYAVIVFHDENDNGLLDKSFLGIPMEGYGFSNNARGFLSAPSFDVAAVTVGQADTNISIVLSYQLALSPPRLGK</sequence>
<keyword evidence="1" id="KW-0732">Signal</keyword>
<accession>A0A6N6VJQ2</accession>
<dbReference type="EMBL" id="WESC01000012">
    <property type="protein sequence ID" value="KAB7739162.1"/>
    <property type="molecule type" value="Genomic_DNA"/>
</dbReference>
<evidence type="ECO:0000313" key="2">
    <source>
        <dbReference type="EMBL" id="KAB7739162.1"/>
    </source>
</evidence>
<reference evidence="2 3" key="1">
    <citation type="submission" date="2019-09" db="EMBL/GenBank/DDBJ databases">
        <title>Parvibaculum sedimenti sp. nov., isolated from sediment.</title>
        <authorList>
            <person name="Wang Y."/>
        </authorList>
    </citation>
    <scope>NUCLEOTIDE SEQUENCE [LARGE SCALE GENOMIC DNA]</scope>
    <source>
        <strain evidence="2 3">HXT-9</strain>
    </source>
</reference>
<evidence type="ECO:0000256" key="1">
    <source>
        <dbReference type="SAM" id="SignalP"/>
    </source>
</evidence>
<dbReference type="InterPro" id="IPR018673">
    <property type="entry name" value="DUF2141"/>
</dbReference>
<comment type="caution">
    <text evidence="2">The sequence shown here is derived from an EMBL/GenBank/DDBJ whole genome shotgun (WGS) entry which is preliminary data.</text>
</comment>
<dbReference type="RefSeq" id="WP_152216834.1">
    <property type="nucleotide sequence ID" value="NZ_JBAQYD010000159.1"/>
</dbReference>
<name>A0A6N6VJQ2_9HYPH</name>
<feature type="chain" id="PRO_5027108156" evidence="1">
    <location>
        <begin position="22"/>
        <end position="164"/>
    </location>
</feature>
<organism evidence="2 3">
    <name type="scientific">Parvibaculum sedimenti</name>
    <dbReference type="NCBI Taxonomy" id="2608632"/>
    <lineage>
        <taxon>Bacteria</taxon>
        <taxon>Pseudomonadati</taxon>
        <taxon>Pseudomonadota</taxon>
        <taxon>Alphaproteobacteria</taxon>
        <taxon>Hyphomicrobiales</taxon>
        <taxon>Parvibaculaceae</taxon>
        <taxon>Parvibaculum</taxon>
    </lineage>
</organism>
<dbReference type="Proteomes" id="UP000468901">
    <property type="component" value="Unassembled WGS sequence"/>
</dbReference>